<name>K8Y6M8_9LEPT</name>
<proteinExistence type="predicted"/>
<accession>K8Y6M8</accession>
<reference evidence="1 2" key="2">
    <citation type="journal article" date="2014" name="Emerg. Microbes Infect.">
        <title>Potential impact on kidney infection: a whole-genome analysis of Leptospira santarosai serovar Shermani.</title>
        <authorList>
            <person name="Chou L.F."/>
            <person name="Chen T.W."/>
            <person name="Ko Y.C."/>
            <person name="Pan M.J."/>
            <person name="Tian Y.C."/>
            <person name="Chiu C.H."/>
            <person name="Tang P."/>
            <person name="Hung C.C."/>
            <person name="Yang C.W."/>
        </authorList>
    </citation>
    <scope>NUCLEOTIDE SEQUENCE</scope>
    <source>
        <strain evidence="1 2">LT 821</strain>
    </source>
</reference>
<protein>
    <submittedName>
        <fullName evidence="1">Uncharacterized protein</fullName>
    </submittedName>
</protein>
<reference evidence="1 2" key="1">
    <citation type="journal article" date="2012" name="Gene">
        <title>Sequence of Leptospira santarosai serovar Shermani genome and prediction of virulence-associated genes.</title>
        <authorList>
            <person name="Chou L.F."/>
            <person name="Chen Y.T."/>
            <person name="Lu C.W."/>
            <person name="Ko Y.C."/>
            <person name="Tang C.Y."/>
            <person name="Pan M.J."/>
            <person name="Tian Y.C."/>
            <person name="Chiu C.H."/>
            <person name="Hung C.C."/>
            <person name="Yang C.W."/>
        </authorList>
    </citation>
    <scope>NUCLEOTIDE SEQUENCE [LARGE SCALE GENOMIC DNA]</scope>
    <source>
        <strain evidence="1">LT 821</strain>
    </source>
</reference>
<dbReference type="KEGG" id="lst:LSS_17560"/>
<sequence>MIFKKRFSSAEFKEWRLIWIFYSALGFGSFQNEDSSTKINRQSNFSFLKVGTV</sequence>
<dbReference type="STRING" id="758847.LSS_17560"/>
<evidence type="ECO:0000313" key="2">
    <source>
        <dbReference type="Proteomes" id="UP000035800"/>
    </source>
</evidence>
<dbReference type="PATRIC" id="fig|758847.3.peg.3665"/>
<gene>
    <name evidence="1" type="ORF">LSS_17560</name>
</gene>
<dbReference type="AlphaFoldDB" id="K8Y6M8"/>
<organism evidence="1 2">
    <name type="scientific">Leptospira santarosai serovar Shermani str. LT 821</name>
    <dbReference type="NCBI Taxonomy" id="758847"/>
    <lineage>
        <taxon>Bacteria</taxon>
        <taxon>Pseudomonadati</taxon>
        <taxon>Spirochaetota</taxon>
        <taxon>Spirochaetia</taxon>
        <taxon>Leptospirales</taxon>
        <taxon>Leptospiraceae</taxon>
        <taxon>Leptospira</taxon>
    </lineage>
</organism>
<dbReference type="EMBL" id="CP006694">
    <property type="protein sequence ID" value="EKT85435.1"/>
    <property type="molecule type" value="Genomic_DNA"/>
</dbReference>
<dbReference type="Proteomes" id="UP000035800">
    <property type="component" value="Chromosome I"/>
</dbReference>
<evidence type="ECO:0000313" key="1">
    <source>
        <dbReference type="EMBL" id="EKT85435.1"/>
    </source>
</evidence>